<dbReference type="PROSITE" id="PS50830">
    <property type="entry name" value="TNASE_3"/>
    <property type="match status" value="1"/>
</dbReference>
<dbReference type="SUPFAM" id="SSF50199">
    <property type="entry name" value="Staphylococcal nuclease"/>
    <property type="match status" value="1"/>
</dbReference>
<name>A0A3N6RR20_9CYAN</name>
<dbReference type="PROSITE" id="PS51257">
    <property type="entry name" value="PROKAR_LIPOPROTEIN"/>
    <property type="match status" value="1"/>
</dbReference>
<dbReference type="OrthoDB" id="4376109at2"/>
<reference evidence="6 7" key="1">
    <citation type="journal article" date="2018" name="ACS Chem. Biol.">
        <title>Ketoreductase domain dysfunction expands chemodiversity: malyngamide biosynthesis in the cyanobacterium Okeania hirsuta.</title>
        <authorList>
            <person name="Moss N.A."/>
            <person name="Leao T."/>
            <person name="Rankin M."/>
            <person name="McCullough T.M."/>
            <person name="Qu P."/>
            <person name="Korobeynikov A."/>
            <person name="Smith J.L."/>
            <person name="Gerwick L."/>
            <person name="Gerwick W.H."/>
        </authorList>
    </citation>
    <scope>NUCLEOTIDE SEQUENCE [LARGE SCALE GENOMIC DNA]</scope>
    <source>
        <strain evidence="6 7">PAB10Feb10-1</strain>
    </source>
</reference>
<keyword evidence="1" id="KW-0540">Nuclease</keyword>
<dbReference type="GO" id="GO:0016787">
    <property type="term" value="F:hydrolase activity"/>
    <property type="evidence" value="ECO:0007669"/>
    <property type="project" value="UniProtKB-KW"/>
</dbReference>
<comment type="caution">
    <text evidence="6">The sequence shown here is derived from an EMBL/GenBank/DDBJ whole genome shotgun (WGS) entry which is preliminary data.</text>
</comment>
<dbReference type="AlphaFoldDB" id="A0A3N6RR20"/>
<proteinExistence type="predicted"/>
<evidence type="ECO:0000313" key="6">
    <source>
        <dbReference type="EMBL" id="RQH55423.1"/>
    </source>
</evidence>
<dbReference type="PANTHER" id="PTHR12302:SF3">
    <property type="entry name" value="SERINE_THREONINE-PROTEIN KINASE 31"/>
    <property type="match status" value="1"/>
</dbReference>
<keyword evidence="3" id="KW-0378">Hydrolase</keyword>
<dbReference type="GO" id="GO:0004519">
    <property type="term" value="F:endonuclease activity"/>
    <property type="evidence" value="ECO:0007669"/>
    <property type="project" value="UniProtKB-KW"/>
</dbReference>
<dbReference type="Pfam" id="PF00565">
    <property type="entry name" value="SNase"/>
    <property type="match status" value="1"/>
</dbReference>
<dbReference type="InterPro" id="IPR035437">
    <property type="entry name" value="SNase_OB-fold_sf"/>
</dbReference>
<organism evidence="6 7">
    <name type="scientific">Okeania hirsuta</name>
    <dbReference type="NCBI Taxonomy" id="1458930"/>
    <lineage>
        <taxon>Bacteria</taxon>
        <taxon>Bacillati</taxon>
        <taxon>Cyanobacteriota</taxon>
        <taxon>Cyanophyceae</taxon>
        <taxon>Oscillatoriophycideae</taxon>
        <taxon>Oscillatoriales</taxon>
        <taxon>Microcoleaceae</taxon>
        <taxon>Okeania</taxon>
    </lineage>
</organism>
<keyword evidence="7" id="KW-1185">Reference proteome</keyword>
<evidence type="ECO:0000256" key="3">
    <source>
        <dbReference type="ARBA" id="ARBA00022801"/>
    </source>
</evidence>
<evidence type="ECO:0000256" key="2">
    <source>
        <dbReference type="ARBA" id="ARBA00022759"/>
    </source>
</evidence>
<dbReference type="RefSeq" id="WP_124143589.1">
    <property type="nucleotide sequence ID" value="NZ_CAWOKI010000354.1"/>
</dbReference>
<dbReference type="Gene3D" id="2.40.50.90">
    <property type="match status" value="1"/>
</dbReference>
<dbReference type="Proteomes" id="UP000269154">
    <property type="component" value="Unassembled WGS sequence"/>
</dbReference>
<dbReference type="InterPro" id="IPR016071">
    <property type="entry name" value="Staphylococal_nuclease_OB-fold"/>
</dbReference>
<gene>
    <name evidence="6" type="ORF">D5R40_02445</name>
</gene>
<keyword evidence="2" id="KW-0255">Endonuclease</keyword>
<dbReference type="PANTHER" id="PTHR12302">
    <property type="entry name" value="EBNA2 BINDING PROTEIN P100"/>
    <property type="match status" value="1"/>
</dbReference>
<evidence type="ECO:0000256" key="4">
    <source>
        <dbReference type="SAM" id="MobiDB-lite"/>
    </source>
</evidence>
<evidence type="ECO:0000256" key="1">
    <source>
        <dbReference type="ARBA" id="ARBA00022722"/>
    </source>
</evidence>
<evidence type="ECO:0000259" key="5">
    <source>
        <dbReference type="PROSITE" id="PS50830"/>
    </source>
</evidence>
<dbReference type="EMBL" id="RCBY01000007">
    <property type="protein sequence ID" value="RQH55423.1"/>
    <property type="molecule type" value="Genomic_DNA"/>
</dbReference>
<evidence type="ECO:0000313" key="7">
    <source>
        <dbReference type="Proteomes" id="UP000269154"/>
    </source>
</evidence>
<protein>
    <submittedName>
        <fullName evidence="6">Thermonuclease family protein</fullName>
    </submittedName>
</protein>
<dbReference type="SMART" id="SM00318">
    <property type="entry name" value="SNc"/>
    <property type="match status" value="1"/>
</dbReference>
<feature type="domain" description="TNase-like" evidence="5">
    <location>
        <begin position="25"/>
        <end position="155"/>
    </location>
</feature>
<accession>A0A3N6RR20</accession>
<sequence>MKIRIIFLVIAWILFAGCQNSNPPSGKIIRVERVVSGQTIEITDRSAAVPILEPIRLIGIQAPDVRQKPWGQEARTQLEKLTLGQEVLLEFDVQKKDKFDRQLAYIWLNGKLINEYMAEEGLALAEPYFPNNKYTERLANAQEKARLMGRGIWNPERPMRQTPAQFRRENLKQ</sequence>
<feature type="region of interest" description="Disordered" evidence="4">
    <location>
        <begin position="154"/>
        <end position="173"/>
    </location>
</feature>